<dbReference type="Gene3D" id="4.10.950.10">
    <property type="entry name" value="Ribosomal protein L2, domain 3"/>
    <property type="match status" value="1"/>
</dbReference>
<proteinExistence type="inferred from homology"/>
<evidence type="ECO:0000313" key="7">
    <source>
        <dbReference type="Proteomes" id="UP001054252"/>
    </source>
</evidence>
<dbReference type="PANTHER" id="PTHR46230">
    <property type="match status" value="1"/>
</dbReference>
<dbReference type="InterPro" id="IPR002634">
    <property type="entry name" value="BolA"/>
</dbReference>
<evidence type="ECO:0000256" key="4">
    <source>
        <dbReference type="SAM" id="MobiDB-lite"/>
    </source>
</evidence>
<feature type="domain" description="Large ribosomal subunit protein uL2 C-terminal" evidence="5">
    <location>
        <begin position="59"/>
        <end position="188"/>
    </location>
</feature>
<dbReference type="Gene3D" id="3.30.300.90">
    <property type="entry name" value="BolA-like"/>
    <property type="match status" value="1"/>
</dbReference>
<dbReference type="GO" id="GO:0016226">
    <property type="term" value="P:iron-sulfur cluster assembly"/>
    <property type="evidence" value="ECO:0007669"/>
    <property type="project" value="TreeGrafter"/>
</dbReference>
<dbReference type="SUPFAM" id="SSF82657">
    <property type="entry name" value="BolA-like"/>
    <property type="match status" value="1"/>
</dbReference>
<dbReference type="GO" id="GO:0003735">
    <property type="term" value="F:structural constituent of ribosome"/>
    <property type="evidence" value="ECO:0007669"/>
    <property type="project" value="InterPro"/>
</dbReference>
<evidence type="ECO:0000256" key="3">
    <source>
        <dbReference type="ARBA" id="ARBA00023274"/>
    </source>
</evidence>
<dbReference type="InterPro" id="IPR036065">
    <property type="entry name" value="BolA-like_sf"/>
</dbReference>
<reference evidence="6 7" key="1">
    <citation type="journal article" date="2021" name="Commun. Biol.">
        <title>The genome of Shorea leprosula (Dipterocarpaceae) highlights the ecological relevance of drought in aseasonal tropical rainforests.</title>
        <authorList>
            <person name="Ng K.K.S."/>
            <person name="Kobayashi M.J."/>
            <person name="Fawcett J.A."/>
            <person name="Hatakeyama M."/>
            <person name="Paape T."/>
            <person name="Ng C.H."/>
            <person name="Ang C.C."/>
            <person name="Tnah L.H."/>
            <person name="Lee C.T."/>
            <person name="Nishiyama T."/>
            <person name="Sese J."/>
            <person name="O'Brien M.J."/>
            <person name="Copetti D."/>
            <person name="Mohd Noor M.I."/>
            <person name="Ong R.C."/>
            <person name="Putra M."/>
            <person name="Sireger I.Z."/>
            <person name="Indrioko S."/>
            <person name="Kosugi Y."/>
            <person name="Izuno A."/>
            <person name="Isagi Y."/>
            <person name="Lee S.L."/>
            <person name="Shimizu K.K."/>
        </authorList>
    </citation>
    <scope>NUCLEOTIDE SEQUENCE [LARGE SCALE GENOMIC DNA]</scope>
    <source>
        <strain evidence="6">214</strain>
    </source>
</reference>
<accession>A0AAV5LJB1</accession>
<dbReference type="GO" id="GO:0009507">
    <property type="term" value="C:chloroplast"/>
    <property type="evidence" value="ECO:0007669"/>
    <property type="project" value="TreeGrafter"/>
</dbReference>
<dbReference type="Gene3D" id="3.90.1010.10">
    <property type="match status" value="1"/>
</dbReference>
<organism evidence="6 7">
    <name type="scientific">Rubroshorea leprosula</name>
    <dbReference type="NCBI Taxonomy" id="152421"/>
    <lineage>
        <taxon>Eukaryota</taxon>
        <taxon>Viridiplantae</taxon>
        <taxon>Streptophyta</taxon>
        <taxon>Embryophyta</taxon>
        <taxon>Tracheophyta</taxon>
        <taxon>Spermatophyta</taxon>
        <taxon>Magnoliopsida</taxon>
        <taxon>eudicotyledons</taxon>
        <taxon>Gunneridae</taxon>
        <taxon>Pentapetalae</taxon>
        <taxon>rosids</taxon>
        <taxon>malvids</taxon>
        <taxon>Malvales</taxon>
        <taxon>Dipterocarpaceae</taxon>
        <taxon>Rubroshorea</taxon>
    </lineage>
</organism>
<keyword evidence="7" id="KW-1185">Reference proteome</keyword>
<sequence>MALWRSRAAVWRLLRPFICPSPIANTAHRSFSSAVAADMNNQSLIENMKRELLHLDINSQIGSCMPLGAMRIGTIIHNIEMNPGQGGKLVRAAGTSAKILKEPSAAYCIIRLPSGAEKRVDSKCRATVGVVSNPSHGTRKLRKAGQSRWLGRRPVVRGVAMNPIDHPHGGGEAWSHTPQSKRSPIALRPTKKHENFDFFPRPISFQKIPTKNAPQLQSSPSPPSSTTNLQPIEDLPPKLQEIIRLFQSVQEPKAKYEQLMSMSYLDEHKNVLHEADSDSVLTKGLAALLVNGLSGRPVEEILRVSPDFAVLLGLQQSLTPSRNNGFLNMLKLMQRKALELLVEAEKDVGSSNSGSNCLENRSTGGSSIWSFSADSDGEDLTSEKHAGNAGVKASNEGETHFNVRIVSKQFEGKSLIKRNRTKLGILPLIYGLLHDELHSGLHALSIMANTPSEADAG</sequence>
<evidence type="ECO:0000256" key="1">
    <source>
        <dbReference type="ARBA" id="ARBA00005636"/>
    </source>
</evidence>
<dbReference type="Pfam" id="PF03947">
    <property type="entry name" value="Ribosomal_L2_C"/>
    <property type="match status" value="1"/>
</dbReference>
<name>A0AAV5LJB1_9ROSI</name>
<dbReference type="Pfam" id="PF02657">
    <property type="entry name" value="SufE"/>
    <property type="match status" value="1"/>
</dbReference>
<dbReference type="SUPFAM" id="SSF50104">
    <property type="entry name" value="Translation proteins SH3-like domain"/>
    <property type="match status" value="1"/>
</dbReference>
<dbReference type="GO" id="GO:0006412">
    <property type="term" value="P:translation"/>
    <property type="evidence" value="ECO:0007669"/>
    <property type="project" value="InterPro"/>
</dbReference>
<dbReference type="GO" id="GO:0005840">
    <property type="term" value="C:ribosome"/>
    <property type="evidence" value="ECO:0007669"/>
    <property type="project" value="UniProtKB-KW"/>
</dbReference>
<dbReference type="Pfam" id="PF01722">
    <property type="entry name" value="BolA"/>
    <property type="match status" value="1"/>
</dbReference>
<evidence type="ECO:0000259" key="5">
    <source>
        <dbReference type="SMART" id="SM01382"/>
    </source>
</evidence>
<dbReference type="InterPro" id="IPR008991">
    <property type="entry name" value="Translation_prot_SH3-like_sf"/>
</dbReference>
<dbReference type="SUPFAM" id="SSF82649">
    <property type="entry name" value="SufE/NifU"/>
    <property type="match status" value="1"/>
</dbReference>
<dbReference type="Proteomes" id="UP001054252">
    <property type="component" value="Unassembled WGS sequence"/>
</dbReference>
<dbReference type="Gene3D" id="2.30.30.30">
    <property type="match status" value="1"/>
</dbReference>
<dbReference type="GO" id="GO:1990904">
    <property type="term" value="C:ribonucleoprotein complex"/>
    <property type="evidence" value="ECO:0007669"/>
    <property type="project" value="UniProtKB-KW"/>
</dbReference>
<keyword evidence="3" id="KW-0687">Ribonucleoprotein</keyword>
<dbReference type="PROSITE" id="PS00467">
    <property type="entry name" value="RIBOSOMAL_L2"/>
    <property type="match status" value="1"/>
</dbReference>
<protein>
    <recommendedName>
        <fullName evidence="5">Large ribosomal subunit protein uL2 C-terminal domain-containing protein</fullName>
    </recommendedName>
</protein>
<feature type="region of interest" description="Disordered" evidence="4">
    <location>
        <begin position="211"/>
        <end position="232"/>
    </location>
</feature>
<evidence type="ECO:0000256" key="2">
    <source>
        <dbReference type="ARBA" id="ARBA00022980"/>
    </source>
</evidence>
<evidence type="ECO:0000313" key="6">
    <source>
        <dbReference type="EMBL" id="GKV37459.1"/>
    </source>
</evidence>
<feature type="region of interest" description="Disordered" evidence="4">
    <location>
        <begin position="374"/>
        <end position="393"/>
    </location>
</feature>
<keyword evidence="2" id="KW-0689">Ribosomal protein</keyword>
<dbReference type="InterPro" id="IPR014726">
    <property type="entry name" value="Ribosomal_uL2_dom3"/>
</dbReference>
<dbReference type="SMART" id="SM01382">
    <property type="entry name" value="Ribosomal_L2_C"/>
    <property type="match status" value="1"/>
</dbReference>
<dbReference type="InterPro" id="IPR022671">
    <property type="entry name" value="Ribosomal_uL2_CS"/>
</dbReference>
<dbReference type="EMBL" id="BPVZ01000122">
    <property type="protein sequence ID" value="GKV37459.1"/>
    <property type="molecule type" value="Genomic_DNA"/>
</dbReference>
<dbReference type="InterPro" id="IPR003808">
    <property type="entry name" value="Fe-S_metab-assoc_dom"/>
</dbReference>
<dbReference type="AlphaFoldDB" id="A0AAV5LJB1"/>
<dbReference type="FunFam" id="2.30.30.30:FF:000047">
    <property type="entry name" value="60S ribosomal protein L2, mitochondrial"/>
    <property type="match status" value="1"/>
</dbReference>
<comment type="caution">
    <text evidence="6">The sequence shown here is derived from an EMBL/GenBank/DDBJ whole genome shotgun (WGS) entry which is preliminary data.</text>
</comment>
<dbReference type="PANTHER" id="PTHR46230:SF3">
    <property type="entry name" value="SUFE-LIKE PROTEIN 1, CHLOROPLASTIC_MITOCHONDRIAL"/>
    <property type="match status" value="1"/>
</dbReference>
<gene>
    <name evidence="6" type="ORF">SLEP1_g45489</name>
</gene>
<comment type="similarity">
    <text evidence="1">Belongs to the universal ribosomal protein uL2 family.</text>
</comment>
<feature type="compositionally biased region" description="Low complexity" evidence="4">
    <location>
        <begin position="214"/>
        <end position="231"/>
    </location>
</feature>
<dbReference type="InterPro" id="IPR014722">
    <property type="entry name" value="Rib_uL2_dom2"/>
</dbReference>
<dbReference type="InterPro" id="IPR022669">
    <property type="entry name" value="Ribosomal_uL2_C"/>
</dbReference>